<organism evidence="1 2">
    <name type="scientific">Dreissena polymorpha</name>
    <name type="common">Zebra mussel</name>
    <name type="synonym">Mytilus polymorpha</name>
    <dbReference type="NCBI Taxonomy" id="45954"/>
    <lineage>
        <taxon>Eukaryota</taxon>
        <taxon>Metazoa</taxon>
        <taxon>Spiralia</taxon>
        <taxon>Lophotrochozoa</taxon>
        <taxon>Mollusca</taxon>
        <taxon>Bivalvia</taxon>
        <taxon>Autobranchia</taxon>
        <taxon>Heteroconchia</taxon>
        <taxon>Euheterodonta</taxon>
        <taxon>Imparidentia</taxon>
        <taxon>Neoheterodontei</taxon>
        <taxon>Myida</taxon>
        <taxon>Dreissenoidea</taxon>
        <taxon>Dreissenidae</taxon>
        <taxon>Dreissena</taxon>
    </lineage>
</organism>
<protein>
    <submittedName>
        <fullName evidence="1">Uncharacterized protein</fullName>
    </submittedName>
</protein>
<reference evidence="1" key="1">
    <citation type="journal article" date="2019" name="bioRxiv">
        <title>The Genome of the Zebra Mussel, Dreissena polymorpha: A Resource for Invasive Species Research.</title>
        <authorList>
            <person name="McCartney M.A."/>
            <person name="Auch B."/>
            <person name="Kono T."/>
            <person name="Mallez S."/>
            <person name="Zhang Y."/>
            <person name="Obille A."/>
            <person name="Becker A."/>
            <person name="Abrahante J.E."/>
            <person name="Garbe J."/>
            <person name="Badalamenti J.P."/>
            <person name="Herman A."/>
            <person name="Mangelson H."/>
            <person name="Liachko I."/>
            <person name="Sullivan S."/>
            <person name="Sone E.D."/>
            <person name="Koren S."/>
            <person name="Silverstein K.A.T."/>
            <person name="Beckman K.B."/>
            <person name="Gohl D.M."/>
        </authorList>
    </citation>
    <scope>NUCLEOTIDE SEQUENCE</scope>
    <source>
        <strain evidence="1">Duluth1</strain>
        <tissue evidence="1">Whole animal</tissue>
    </source>
</reference>
<proteinExistence type="predicted"/>
<gene>
    <name evidence="1" type="ORF">DPMN_101378</name>
</gene>
<dbReference type="Proteomes" id="UP000828390">
    <property type="component" value="Unassembled WGS sequence"/>
</dbReference>
<dbReference type="EMBL" id="JAIWYP010000003">
    <property type="protein sequence ID" value="KAH3858749.1"/>
    <property type="molecule type" value="Genomic_DNA"/>
</dbReference>
<sequence length="107" mass="12018">MTRIKHIIQPKRSNYKAPLTAGMKCTIALCDITTGDRYNSLMYGLRVTHTISKIIRQVCDATLEKFAEEQILCPGKSDEMKSIAKQSGNNRITHTQFGFIRVIFGPG</sequence>
<comment type="caution">
    <text evidence="1">The sequence shown here is derived from an EMBL/GenBank/DDBJ whole genome shotgun (WGS) entry which is preliminary data.</text>
</comment>
<name>A0A9D4R898_DREPO</name>
<accession>A0A9D4R898</accession>
<reference evidence="1" key="2">
    <citation type="submission" date="2020-11" db="EMBL/GenBank/DDBJ databases">
        <authorList>
            <person name="McCartney M.A."/>
            <person name="Auch B."/>
            <person name="Kono T."/>
            <person name="Mallez S."/>
            <person name="Becker A."/>
            <person name="Gohl D.M."/>
            <person name="Silverstein K.A.T."/>
            <person name="Koren S."/>
            <person name="Bechman K.B."/>
            <person name="Herman A."/>
            <person name="Abrahante J.E."/>
            <person name="Garbe J."/>
        </authorList>
    </citation>
    <scope>NUCLEOTIDE SEQUENCE</scope>
    <source>
        <strain evidence="1">Duluth1</strain>
        <tissue evidence="1">Whole animal</tissue>
    </source>
</reference>
<evidence type="ECO:0000313" key="1">
    <source>
        <dbReference type="EMBL" id="KAH3858749.1"/>
    </source>
</evidence>
<evidence type="ECO:0000313" key="2">
    <source>
        <dbReference type="Proteomes" id="UP000828390"/>
    </source>
</evidence>
<dbReference type="AlphaFoldDB" id="A0A9D4R898"/>
<keyword evidence="2" id="KW-1185">Reference proteome</keyword>